<dbReference type="OrthoDB" id="9790423at2"/>
<dbReference type="InterPro" id="IPR013325">
    <property type="entry name" value="RNA_pol_sigma_r2"/>
</dbReference>
<dbReference type="PANTHER" id="PTHR43133">
    <property type="entry name" value="RNA POLYMERASE ECF-TYPE SIGMA FACTO"/>
    <property type="match status" value="1"/>
</dbReference>
<feature type="domain" description="RNA polymerase sigma-70 region 2" evidence="6">
    <location>
        <begin position="30"/>
        <end position="95"/>
    </location>
</feature>
<dbReference type="InterPro" id="IPR039425">
    <property type="entry name" value="RNA_pol_sigma-70-like"/>
</dbReference>
<keyword evidence="2" id="KW-0805">Transcription regulation</keyword>
<dbReference type="InterPro" id="IPR013249">
    <property type="entry name" value="RNA_pol_sigma70_r4_t2"/>
</dbReference>
<dbReference type="PANTHER" id="PTHR43133:SF8">
    <property type="entry name" value="RNA POLYMERASE SIGMA FACTOR HI_1459-RELATED"/>
    <property type="match status" value="1"/>
</dbReference>
<dbReference type="Pfam" id="PF04542">
    <property type="entry name" value="Sigma70_r2"/>
    <property type="match status" value="1"/>
</dbReference>
<reference evidence="8 9" key="1">
    <citation type="submission" date="2018-12" db="EMBL/GenBank/DDBJ databases">
        <title>Genome sequencing of Prevotella sp. KCOM 3155 (= JS262).</title>
        <authorList>
            <person name="Kook J.-K."/>
            <person name="Park S.-N."/>
            <person name="Lim Y.K."/>
        </authorList>
    </citation>
    <scope>NUCLEOTIDE SEQUENCE [LARGE SCALE GENOMIC DNA]</scope>
    <source>
        <strain evidence="8 9">KCOM 3155</strain>
    </source>
</reference>
<gene>
    <name evidence="8" type="ORF">EHV08_03305</name>
</gene>
<evidence type="ECO:0000256" key="1">
    <source>
        <dbReference type="ARBA" id="ARBA00010641"/>
    </source>
</evidence>
<dbReference type="Gene3D" id="1.10.10.10">
    <property type="entry name" value="Winged helix-like DNA-binding domain superfamily/Winged helix DNA-binding domain"/>
    <property type="match status" value="1"/>
</dbReference>
<evidence type="ECO:0000313" key="8">
    <source>
        <dbReference type="EMBL" id="RUL58891.1"/>
    </source>
</evidence>
<comment type="similarity">
    <text evidence="1">Belongs to the sigma-70 factor family. ECF subfamily.</text>
</comment>
<dbReference type="Pfam" id="PF08281">
    <property type="entry name" value="Sigma70_r4_2"/>
    <property type="match status" value="1"/>
</dbReference>
<dbReference type="InterPro" id="IPR014284">
    <property type="entry name" value="RNA_pol_sigma-70_dom"/>
</dbReference>
<feature type="domain" description="RNA polymerase sigma factor 70 region 4 type 2" evidence="7">
    <location>
        <begin position="132"/>
        <end position="172"/>
    </location>
</feature>
<proteinExistence type="inferred from homology"/>
<evidence type="ECO:0000256" key="5">
    <source>
        <dbReference type="ARBA" id="ARBA00023163"/>
    </source>
</evidence>
<sequence>MKDLHDMTNEELALSYVDGNNRAFDLLLGRTQDKLFQYILFVVRDKDIAEDIFQETFLKAIAKLNHGQYRPCGKFLGWMMRIAHNAVMDWFRDQRAQNIIEPTHDNDLSNLNPKDILDGYVEADYVNDQVLRDVRRIMDNLPPSQREVVFMRYYQGLSFKEIAETTGVSINTALGRMRYAIINMRRIARENNVVLNMM</sequence>
<dbReference type="NCBIfam" id="TIGR02937">
    <property type="entry name" value="sigma70-ECF"/>
    <property type="match status" value="1"/>
</dbReference>
<dbReference type="GO" id="GO:0006352">
    <property type="term" value="P:DNA-templated transcription initiation"/>
    <property type="evidence" value="ECO:0007669"/>
    <property type="project" value="InterPro"/>
</dbReference>
<dbReference type="RefSeq" id="WP_126677958.1">
    <property type="nucleotide sequence ID" value="NZ_CAUTUZ010000049.1"/>
</dbReference>
<dbReference type="Gene3D" id="1.10.1740.10">
    <property type="match status" value="1"/>
</dbReference>
<dbReference type="SUPFAM" id="SSF88659">
    <property type="entry name" value="Sigma3 and sigma4 domains of RNA polymerase sigma factors"/>
    <property type="match status" value="1"/>
</dbReference>
<keyword evidence="9" id="KW-1185">Reference proteome</keyword>
<name>A0A432LI94_9BACT</name>
<keyword evidence="5" id="KW-0804">Transcription</keyword>
<dbReference type="InterPro" id="IPR013324">
    <property type="entry name" value="RNA_pol_sigma_r3/r4-like"/>
</dbReference>
<protein>
    <submittedName>
        <fullName evidence="8">Sigma-70 family RNA polymerase sigma factor</fullName>
    </submittedName>
</protein>
<accession>A0A432LI94</accession>
<comment type="caution">
    <text evidence="8">The sequence shown here is derived from an EMBL/GenBank/DDBJ whole genome shotgun (WGS) entry which is preliminary data.</text>
</comment>
<dbReference type="GO" id="GO:0016987">
    <property type="term" value="F:sigma factor activity"/>
    <property type="evidence" value="ECO:0007669"/>
    <property type="project" value="UniProtKB-KW"/>
</dbReference>
<dbReference type="SUPFAM" id="SSF88946">
    <property type="entry name" value="Sigma2 domain of RNA polymerase sigma factors"/>
    <property type="match status" value="1"/>
</dbReference>
<dbReference type="CDD" id="cd06171">
    <property type="entry name" value="Sigma70_r4"/>
    <property type="match status" value="1"/>
</dbReference>
<keyword evidence="3" id="KW-0731">Sigma factor</keyword>
<dbReference type="GO" id="GO:0003677">
    <property type="term" value="F:DNA binding"/>
    <property type="evidence" value="ECO:0007669"/>
    <property type="project" value="UniProtKB-KW"/>
</dbReference>
<dbReference type="EMBL" id="RYYU01000001">
    <property type="protein sequence ID" value="RUL58891.1"/>
    <property type="molecule type" value="Genomic_DNA"/>
</dbReference>
<keyword evidence="4" id="KW-0238">DNA-binding</keyword>
<dbReference type="Proteomes" id="UP000278983">
    <property type="component" value="Unassembled WGS sequence"/>
</dbReference>
<evidence type="ECO:0000256" key="3">
    <source>
        <dbReference type="ARBA" id="ARBA00023082"/>
    </source>
</evidence>
<organism evidence="8 9">
    <name type="scientific">Prevotella koreensis</name>
    <dbReference type="NCBI Taxonomy" id="2490854"/>
    <lineage>
        <taxon>Bacteria</taxon>
        <taxon>Pseudomonadati</taxon>
        <taxon>Bacteroidota</taxon>
        <taxon>Bacteroidia</taxon>
        <taxon>Bacteroidales</taxon>
        <taxon>Prevotellaceae</taxon>
        <taxon>Prevotella</taxon>
    </lineage>
</organism>
<evidence type="ECO:0000259" key="6">
    <source>
        <dbReference type="Pfam" id="PF04542"/>
    </source>
</evidence>
<evidence type="ECO:0000313" key="9">
    <source>
        <dbReference type="Proteomes" id="UP000278983"/>
    </source>
</evidence>
<evidence type="ECO:0000256" key="4">
    <source>
        <dbReference type="ARBA" id="ARBA00023125"/>
    </source>
</evidence>
<dbReference type="AlphaFoldDB" id="A0A432LI94"/>
<dbReference type="InterPro" id="IPR007627">
    <property type="entry name" value="RNA_pol_sigma70_r2"/>
</dbReference>
<dbReference type="InterPro" id="IPR036388">
    <property type="entry name" value="WH-like_DNA-bd_sf"/>
</dbReference>
<evidence type="ECO:0000259" key="7">
    <source>
        <dbReference type="Pfam" id="PF08281"/>
    </source>
</evidence>
<evidence type="ECO:0000256" key="2">
    <source>
        <dbReference type="ARBA" id="ARBA00023015"/>
    </source>
</evidence>